<feature type="compositionally biased region" description="Low complexity" evidence="1">
    <location>
        <begin position="519"/>
        <end position="530"/>
    </location>
</feature>
<feature type="domain" description="Glucose/Sorbosone dehydrogenase" evidence="2">
    <location>
        <begin position="414"/>
        <end position="491"/>
    </location>
</feature>
<dbReference type="Proteomes" id="UP000290545">
    <property type="component" value="Unassembled WGS sequence"/>
</dbReference>
<evidence type="ECO:0000313" key="4">
    <source>
        <dbReference type="Proteomes" id="UP000290545"/>
    </source>
</evidence>
<name>A0A4Q1D5G9_9BACT</name>
<feature type="domain" description="Glucose/Sorbosone dehydrogenase" evidence="2">
    <location>
        <begin position="65"/>
        <end position="345"/>
    </location>
</feature>
<comment type="caution">
    <text evidence="3">The sequence shown here is derived from an EMBL/GenBank/DDBJ whole genome shotgun (WGS) entry which is preliminary data.</text>
</comment>
<sequence length="547" mass="60387">MQTSCTSTRYRLNTWQISCISPSMFVKNTFFIILLTCISVQVKAQKTVTGPYGELFSVCTVASGLSDPWEITVGPDQYLWVTESRGYRVCRIHPLTSIKSVVLNLDSAKNFPRYDLLPEEQSGGKPWPQSGLMGMAIHPNFAKEHPYVYLAWLSSFAGADSTGKGCLEGNKGCFFKTTIARFSYNASTQRLEQPVIICDTIPGSNDHNGGRLLIAPVNNNYYLFYTVGDMGAGQYGNAGRSNHAQQTGSYEGKVLRFCTIPDNDTGRYDKWIPNDNPFNSTVQNAVWSYGHRNAQGICQAVIQGTNRIYAAEHGPFSDDEINLVEKGMNYGHPLVIGYNDNNYNQLAAGTTRDSSLPGKWHSTYPLINDEHANANTIGSIYRDPLLSLYPVSNDSLTKLFGVLQEPGKEMPDWPSEAPSSIEVYQSTAIPGWHNSLLVTTLKGGKLIRLLLSKNGDKIKGEPLHYFNAKVRYRDIAVSPDGNTIYLATDSSTVSSGPTQHSKAVPEQRGTIIAFKYIGQQQSTPPEQPQENDPGKVPAAINHSRDEQ</sequence>
<protein>
    <recommendedName>
        <fullName evidence="2">Glucose/Sorbosone dehydrogenase domain-containing protein</fullName>
    </recommendedName>
</protein>
<dbReference type="InterPro" id="IPR011042">
    <property type="entry name" value="6-blade_b-propeller_TolB-like"/>
</dbReference>
<dbReference type="SUPFAM" id="SSF50952">
    <property type="entry name" value="Soluble quinoprotein glucose dehydrogenase"/>
    <property type="match status" value="1"/>
</dbReference>
<gene>
    <name evidence="3" type="ORF">ESB13_13290</name>
</gene>
<dbReference type="EMBL" id="SDHZ01000002">
    <property type="protein sequence ID" value="RXK83093.1"/>
    <property type="molecule type" value="Genomic_DNA"/>
</dbReference>
<feature type="region of interest" description="Disordered" evidence="1">
    <location>
        <begin position="517"/>
        <end position="547"/>
    </location>
</feature>
<dbReference type="Gene3D" id="2.120.10.30">
    <property type="entry name" value="TolB, C-terminal domain"/>
    <property type="match status" value="1"/>
</dbReference>
<proteinExistence type="predicted"/>
<dbReference type="PANTHER" id="PTHR19328:SF75">
    <property type="entry name" value="ALDOSE SUGAR DEHYDROGENASE YLII"/>
    <property type="match status" value="1"/>
</dbReference>
<accession>A0A4Q1D5G9</accession>
<reference evidence="3 4" key="1">
    <citation type="submission" date="2019-01" db="EMBL/GenBank/DDBJ databases">
        <title>Filimonas sp. strain TTM-71.</title>
        <authorList>
            <person name="Chen W.-M."/>
        </authorList>
    </citation>
    <scope>NUCLEOTIDE SEQUENCE [LARGE SCALE GENOMIC DNA]</scope>
    <source>
        <strain evidence="3 4">TTM-71</strain>
    </source>
</reference>
<dbReference type="OrthoDB" id="9770043at2"/>
<evidence type="ECO:0000256" key="1">
    <source>
        <dbReference type="SAM" id="MobiDB-lite"/>
    </source>
</evidence>
<organism evidence="3 4">
    <name type="scientific">Filimonas effusa</name>
    <dbReference type="NCBI Taxonomy" id="2508721"/>
    <lineage>
        <taxon>Bacteria</taxon>
        <taxon>Pseudomonadati</taxon>
        <taxon>Bacteroidota</taxon>
        <taxon>Chitinophagia</taxon>
        <taxon>Chitinophagales</taxon>
        <taxon>Chitinophagaceae</taxon>
        <taxon>Filimonas</taxon>
    </lineage>
</organism>
<dbReference type="InterPro" id="IPR011041">
    <property type="entry name" value="Quinoprot_gluc/sorb_DH_b-prop"/>
</dbReference>
<dbReference type="Pfam" id="PF07995">
    <property type="entry name" value="GSDH"/>
    <property type="match status" value="2"/>
</dbReference>
<evidence type="ECO:0000259" key="2">
    <source>
        <dbReference type="Pfam" id="PF07995"/>
    </source>
</evidence>
<dbReference type="InterPro" id="IPR012938">
    <property type="entry name" value="Glc/Sorbosone_DH"/>
</dbReference>
<dbReference type="AlphaFoldDB" id="A0A4Q1D5G9"/>
<keyword evidence="4" id="KW-1185">Reference proteome</keyword>
<evidence type="ECO:0000313" key="3">
    <source>
        <dbReference type="EMBL" id="RXK83093.1"/>
    </source>
</evidence>
<dbReference type="PANTHER" id="PTHR19328">
    <property type="entry name" value="HEDGEHOG-INTERACTING PROTEIN"/>
    <property type="match status" value="1"/>
</dbReference>